<dbReference type="EMBL" id="CP034928">
    <property type="protein sequence ID" value="QAA77384.1"/>
    <property type="molecule type" value="Genomic_DNA"/>
</dbReference>
<evidence type="ECO:0000256" key="1">
    <source>
        <dbReference type="SAM" id="SignalP"/>
    </source>
</evidence>
<evidence type="ECO:0000313" key="3">
    <source>
        <dbReference type="Proteomes" id="UP000287233"/>
    </source>
</evidence>
<feature type="signal peptide" evidence="1">
    <location>
        <begin position="1"/>
        <end position="22"/>
    </location>
</feature>
<gene>
    <name evidence="2" type="ORF">BIP78_1620</name>
</gene>
<accession>A0A410FWJ7</accession>
<proteinExistence type="predicted"/>
<feature type="chain" id="PRO_5019449061" evidence="1">
    <location>
        <begin position="23"/>
        <end position="222"/>
    </location>
</feature>
<dbReference type="Proteomes" id="UP000287233">
    <property type="component" value="Chromosome"/>
</dbReference>
<evidence type="ECO:0000313" key="2">
    <source>
        <dbReference type="EMBL" id="QAA77384.1"/>
    </source>
</evidence>
<name>A0A410FWJ7_BIPS1</name>
<keyword evidence="1" id="KW-0732">Signal</keyword>
<dbReference type="KEGG" id="bih:BIP78_1620"/>
<sequence length="222" mass="23851">MFTKKCVLFLGLLLTLTSVALAQGVEMRVFTVGTRTIHWFANTTGQTVTGLRIAFDEPVKLTGKVEVFGGLQNVTGVSEGTEFLFVGRVAPGGFVELRWEPMTTNPVLVMWMSGDRPAGMPYFATVSALIKVISGGLVMLRDADPMAFTALLTEFFTVNATLASSLGQLGLSPEILSGMLMIAPAEGVENLLTTLVSSFGLDTVDKFMEALDWSIIFQALGL</sequence>
<protein>
    <submittedName>
        <fullName evidence="2">Uncharacterized protein</fullName>
    </submittedName>
</protein>
<organism evidence="2 3">
    <name type="scientific">Bipolaricaulis sibiricus</name>
    <dbReference type="NCBI Taxonomy" id="2501609"/>
    <lineage>
        <taxon>Bacteria</taxon>
        <taxon>Candidatus Bipolaricaulota</taxon>
        <taxon>Candidatus Bipolaricaulia</taxon>
        <taxon>Candidatus Bipolaricaulales</taxon>
        <taxon>Candidatus Bipolaricaulaceae</taxon>
        <taxon>Candidatus Bipolaricaulis</taxon>
    </lineage>
</organism>
<dbReference type="AlphaFoldDB" id="A0A410FWJ7"/>
<reference evidence="3" key="1">
    <citation type="submission" date="2018-12" db="EMBL/GenBank/DDBJ databases">
        <title>Complete genome sequence of an uncultured bacterium of the candidate phylum Bipolaricaulota.</title>
        <authorList>
            <person name="Kadnikov V.V."/>
            <person name="Mardanov A.V."/>
            <person name="Beletsky A.V."/>
            <person name="Frank Y.A."/>
            <person name="Karnachuk O.V."/>
            <person name="Ravin N.V."/>
        </authorList>
    </citation>
    <scope>NUCLEOTIDE SEQUENCE [LARGE SCALE GENOMIC DNA]</scope>
</reference>